<dbReference type="Proteomes" id="UP000007148">
    <property type="component" value="Unassembled WGS sequence"/>
</dbReference>
<organism evidence="1 2">
    <name type="scientific">Serendipita indica (strain DSM 11827)</name>
    <name type="common">Root endophyte fungus</name>
    <name type="synonym">Piriformospora indica</name>
    <dbReference type="NCBI Taxonomy" id="1109443"/>
    <lineage>
        <taxon>Eukaryota</taxon>
        <taxon>Fungi</taxon>
        <taxon>Dikarya</taxon>
        <taxon>Basidiomycota</taxon>
        <taxon>Agaricomycotina</taxon>
        <taxon>Agaricomycetes</taxon>
        <taxon>Sebacinales</taxon>
        <taxon>Serendipitaceae</taxon>
        <taxon>Serendipita</taxon>
    </lineage>
</organism>
<evidence type="ECO:0000313" key="2">
    <source>
        <dbReference type="Proteomes" id="UP000007148"/>
    </source>
</evidence>
<protein>
    <recommendedName>
        <fullName evidence="3">Aminoglycoside phosphotransferase domain-containing protein</fullName>
    </recommendedName>
</protein>
<name>G4TVL5_SERID</name>
<dbReference type="HOGENOM" id="CLU_1415682_0_0_1"/>
<evidence type="ECO:0000313" key="1">
    <source>
        <dbReference type="EMBL" id="CCA75358.1"/>
    </source>
</evidence>
<proteinExistence type="predicted"/>
<dbReference type="EMBL" id="CAFZ01000437">
    <property type="protein sequence ID" value="CCA75358.1"/>
    <property type="molecule type" value="Genomic_DNA"/>
</dbReference>
<evidence type="ECO:0008006" key="3">
    <source>
        <dbReference type="Google" id="ProtNLM"/>
    </source>
</evidence>
<dbReference type="InParanoid" id="G4TVL5"/>
<comment type="caution">
    <text evidence="1">The sequence shown here is derived from an EMBL/GenBank/DDBJ whole genome shotgun (WGS) entry which is preliminary data.</text>
</comment>
<dbReference type="AlphaFoldDB" id="G4TVL5"/>
<accession>G4TVL5</accession>
<keyword evidence="2" id="KW-1185">Reference proteome</keyword>
<dbReference type="OrthoDB" id="5404599at2759"/>
<gene>
    <name evidence="1" type="ORF">PIIN_09342</name>
</gene>
<sequence>MESKRLPIGPLEDEAAFNGCPLSRCAGLPEELQELVRPAHTLPHRICFSHGDLSQSNIFVQRPIFWTCGLGIFLPAYGIEFGTEFELCRSITITALHEPRTFSRFCIPPLELGHRHARAPGTPSTSLFPERRYDYILITSPKPTSLSLSPCTSPRQPRAAAPAHPLPAVASLLRMVNKNDHRNQFYSDRSSG</sequence>
<reference evidence="1 2" key="1">
    <citation type="journal article" date="2011" name="PLoS Pathog.">
        <title>Endophytic Life Strategies Decoded by Genome and Transcriptome Analyses of the Mutualistic Root Symbiont Piriformospora indica.</title>
        <authorList>
            <person name="Zuccaro A."/>
            <person name="Lahrmann U."/>
            <person name="Guldener U."/>
            <person name="Langen G."/>
            <person name="Pfiffi S."/>
            <person name="Biedenkopf D."/>
            <person name="Wong P."/>
            <person name="Samans B."/>
            <person name="Grimm C."/>
            <person name="Basiewicz M."/>
            <person name="Murat C."/>
            <person name="Martin F."/>
            <person name="Kogel K.H."/>
        </authorList>
    </citation>
    <scope>NUCLEOTIDE SEQUENCE [LARGE SCALE GENOMIC DNA]</scope>
    <source>
        <strain evidence="1 2">DSM 11827</strain>
    </source>
</reference>